<name>D6WIS6_TRICA</name>
<keyword evidence="2 5" id="KW-0732">Signal</keyword>
<reference evidence="7 8" key="1">
    <citation type="journal article" date="2008" name="Nature">
        <title>The genome of the model beetle and pest Tribolium castaneum.</title>
        <authorList>
            <consortium name="Tribolium Genome Sequencing Consortium"/>
            <person name="Richards S."/>
            <person name="Gibbs R.A."/>
            <person name="Weinstock G.M."/>
            <person name="Brown S.J."/>
            <person name="Denell R."/>
            <person name="Beeman R.W."/>
            <person name="Gibbs R."/>
            <person name="Beeman R.W."/>
            <person name="Brown S.J."/>
            <person name="Bucher G."/>
            <person name="Friedrich M."/>
            <person name="Grimmelikhuijzen C.J."/>
            <person name="Klingler M."/>
            <person name="Lorenzen M."/>
            <person name="Richards S."/>
            <person name="Roth S."/>
            <person name="Schroder R."/>
            <person name="Tautz D."/>
            <person name="Zdobnov E.M."/>
            <person name="Muzny D."/>
            <person name="Gibbs R.A."/>
            <person name="Weinstock G.M."/>
            <person name="Attaway T."/>
            <person name="Bell S."/>
            <person name="Buhay C.J."/>
            <person name="Chandrabose M.N."/>
            <person name="Chavez D."/>
            <person name="Clerk-Blankenburg K.P."/>
            <person name="Cree A."/>
            <person name="Dao M."/>
            <person name="Davis C."/>
            <person name="Chacko J."/>
            <person name="Dinh H."/>
            <person name="Dugan-Rocha S."/>
            <person name="Fowler G."/>
            <person name="Garner T.T."/>
            <person name="Garnes J."/>
            <person name="Gnirke A."/>
            <person name="Hawes A."/>
            <person name="Hernandez J."/>
            <person name="Hines S."/>
            <person name="Holder M."/>
            <person name="Hume J."/>
            <person name="Jhangiani S.N."/>
            <person name="Joshi V."/>
            <person name="Khan Z.M."/>
            <person name="Jackson L."/>
            <person name="Kovar C."/>
            <person name="Kowis A."/>
            <person name="Lee S."/>
            <person name="Lewis L.R."/>
            <person name="Margolis J."/>
            <person name="Morgan M."/>
            <person name="Nazareth L.V."/>
            <person name="Nguyen N."/>
            <person name="Okwuonu G."/>
            <person name="Parker D."/>
            <person name="Richards S."/>
            <person name="Ruiz S.J."/>
            <person name="Santibanez J."/>
            <person name="Savard J."/>
            <person name="Scherer S.E."/>
            <person name="Schneider B."/>
            <person name="Sodergren E."/>
            <person name="Tautz D."/>
            <person name="Vattahil S."/>
            <person name="Villasana D."/>
            <person name="White C.S."/>
            <person name="Wright R."/>
            <person name="Park Y."/>
            <person name="Beeman R.W."/>
            <person name="Lord J."/>
            <person name="Oppert B."/>
            <person name="Lorenzen M."/>
            <person name="Brown S."/>
            <person name="Wang L."/>
            <person name="Savard J."/>
            <person name="Tautz D."/>
            <person name="Richards S."/>
            <person name="Weinstock G."/>
            <person name="Gibbs R.A."/>
            <person name="Liu Y."/>
            <person name="Worley K."/>
            <person name="Weinstock G."/>
            <person name="Elsik C.G."/>
            <person name="Reese J.T."/>
            <person name="Elhaik E."/>
            <person name="Landan G."/>
            <person name="Graur D."/>
            <person name="Arensburger P."/>
            <person name="Atkinson P."/>
            <person name="Beeman R.W."/>
            <person name="Beidler J."/>
            <person name="Brown S.J."/>
            <person name="Demuth J.P."/>
            <person name="Drury D.W."/>
            <person name="Du Y.Z."/>
            <person name="Fujiwara H."/>
            <person name="Lorenzen M."/>
            <person name="Maselli V."/>
            <person name="Osanai M."/>
            <person name="Park Y."/>
            <person name="Robertson H.M."/>
            <person name="Tu Z."/>
            <person name="Wang J.J."/>
            <person name="Wang S."/>
            <person name="Richards S."/>
            <person name="Song H."/>
            <person name="Zhang L."/>
            <person name="Sodergren E."/>
            <person name="Werner D."/>
            <person name="Stanke M."/>
            <person name="Morgenstern B."/>
            <person name="Solovyev V."/>
            <person name="Kosarev P."/>
            <person name="Brown G."/>
            <person name="Chen H.C."/>
            <person name="Ermolaeva O."/>
            <person name="Hlavina W."/>
            <person name="Kapustin Y."/>
            <person name="Kiryutin B."/>
            <person name="Kitts P."/>
            <person name="Maglott D."/>
            <person name="Pruitt K."/>
            <person name="Sapojnikov V."/>
            <person name="Souvorov A."/>
            <person name="Mackey A.J."/>
            <person name="Waterhouse R.M."/>
            <person name="Wyder S."/>
            <person name="Zdobnov E.M."/>
            <person name="Zdobnov E.M."/>
            <person name="Wyder S."/>
            <person name="Kriventseva E.V."/>
            <person name="Kadowaki T."/>
            <person name="Bork P."/>
            <person name="Aranda M."/>
            <person name="Bao R."/>
            <person name="Beermann A."/>
            <person name="Berns N."/>
            <person name="Bolognesi R."/>
            <person name="Bonneton F."/>
            <person name="Bopp D."/>
            <person name="Brown S.J."/>
            <person name="Bucher G."/>
            <person name="Butts T."/>
            <person name="Chaumot A."/>
            <person name="Denell R.E."/>
            <person name="Ferrier D.E."/>
            <person name="Friedrich M."/>
            <person name="Gordon C.M."/>
            <person name="Jindra M."/>
            <person name="Klingler M."/>
            <person name="Lan Q."/>
            <person name="Lattorff H.M."/>
            <person name="Laudet V."/>
            <person name="von Levetsow C."/>
            <person name="Liu Z."/>
            <person name="Lutz R."/>
            <person name="Lynch J.A."/>
            <person name="da Fonseca R.N."/>
            <person name="Posnien N."/>
            <person name="Reuter R."/>
            <person name="Roth S."/>
            <person name="Savard J."/>
            <person name="Schinko J.B."/>
            <person name="Schmitt C."/>
            <person name="Schoppmeier M."/>
            <person name="Schroder R."/>
            <person name="Shippy T.D."/>
            <person name="Simonnet F."/>
            <person name="Marques-Souza H."/>
            <person name="Tautz D."/>
            <person name="Tomoyasu Y."/>
            <person name="Trauner J."/>
            <person name="Van der Zee M."/>
            <person name="Vervoort M."/>
            <person name="Wittkopp N."/>
            <person name="Wimmer E.A."/>
            <person name="Yang X."/>
            <person name="Jones A.K."/>
            <person name="Sattelle D.B."/>
            <person name="Ebert P.R."/>
            <person name="Nelson D."/>
            <person name="Scott J.G."/>
            <person name="Beeman R.W."/>
            <person name="Muthukrishnan S."/>
            <person name="Kramer K.J."/>
            <person name="Arakane Y."/>
            <person name="Beeman R.W."/>
            <person name="Zhu Q."/>
            <person name="Hogenkamp D."/>
            <person name="Dixit R."/>
            <person name="Oppert B."/>
            <person name="Jiang H."/>
            <person name="Zou Z."/>
            <person name="Marshall J."/>
            <person name="Elpidina E."/>
            <person name="Vinokurov K."/>
            <person name="Oppert C."/>
            <person name="Zou Z."/>
            <person name="Evans J."/>
            <person name="Lu Z."/>
            <person name="Zhao P."/>
            <person name="Sumathipala N."/>
            <person name="Altincicek B."/>
            <person name="Vilcinskas A."/>
            <person name="Williams M."/>
            <person name="Hultmark D."/>
            <person name="Hetru C."/>
            <person name="Jiang H."/>
            <person name="Grimmelikhuijzen C.J."/>
            <person name="Hauser F."/>
            <person name="Cazzamali G."/>
            <person name="Williamson M."/>
            <person name="Park Y."/>
            <person name="Li B."/>
            <person name="Tanaka Y."/>
            <person name="Predel R."/>
            <person name="Neupert S."/>
            <person name="Schachtner J."/>
            <person name="Verleyen P."/>
            <person name="Raible F."/>
            <person name="Bork P."/>
            <person name="Friedrich M."/>
            <person name="Walden K.K."/>
            <person name="Robertson H.M."/>
            <person name="Angeli S."/>
            <person name="Foret S."/>
            <person name="Bucher G."/>
            <person name="Schuetz S."/>
            <person name="Maleszka R."/>
            <person name="Wimmer E.A."/>
            <person name="Beeman R.W."/>
            <person name="Lorenzen M."/>
            <person name="Tomoyasu Y."/>
            <person name="Miller S.C."/>
            <person name="Grossmann D."/>
            <person name="Bucher G."/>
        </authorList>
    </citation>
    <scope>NUCLEOTIDE SEQUENCE [LARGE SCALE GENOMIC DNA]</scope>
    <source>
        <strain evidence="7 8">Georgia GA2</strain>
    </source>
</reference>
<organism evidence="7 8">
    <name type="scientific">Tribolium castaneum</name>
    <name type="common">Red flour beetle</name>
    <dbReference type="NCBI Taxonomy" id="7070"/>
    <lineage>
        <taxon>Eukaryota</taxon>
        <taxon>Metazoa</taxon>
        <taxon>Ecdysozoa</taxon>
        <taxon>Arthropoda</taxon>
        <taxon>Hexapoda</taxon>
        <taxon>Insecta</taxon>
        <taxon>Pterygota</taxon>
        <taxon>Neoptera</taxon>
        <taxon>Endopterygota</taxon>
        <taxon>Coleoptera</taxon>
        <taxon>Polyphaga</taxon>
        <taxon>Cucujiformia</taxon>
        <taxon>Tenebrionidae</taxon>
        <taxon>Tenebrionidae incertae sedis</taxon>
        <taxon>Tribolium</taxon>
    </lineage>
</organism>
<dbReference type="PANTHER" id="PTHR18929">
    <property type="entry name" value="PROTEIN DISULFIDE ISOMERASE"/>
    <property type="match status" value="1"/>
</dbReference>
<dbReference type="EMBL" id="KQ971321">
    <property type="protein sequence ID" value="EEZ99498.1"/>
    <property type="molecule type" value="Genomic_DNA"/>
</dbReference>
<evidence type="ECO:0000256" key="2">
    <source>
        <dbReference type="ARBA" id="ARBA00022729"/>
    </source>
</evidence>
<dbReference type="Pfam" id="PF00085">
    <property type="entry name" value="Thioredoxin"/>
    <property type="match status" value="1"/>
</dbReference>
<accession>D6WIS6</accession>
<evidence type="ECO:0000313" key="7">
    <source>
        <dbReference type="EMBL" id="EEZ99498.1"/>
    </source>
</evidence>
<dbReference type="HOGENOM" id="CLU_090389_4_3_1"/>
<dbReference type="STRING" id="7070.D6WIS6"/>
<dbReference type="InterPro" id="IPR036249">
    <property type="entry name" value="Thioredoxin-like_sf"/>
</dbReference>
<dbReference type="SUPFAM" id="SSF52833">
    <property type="entry name" value="Thioredoxin-like"/>
    <property type="match status" value="1"/>
</dbReference>
<reference evidence="7 8" key="2">
    <citation type="journal article" date="2010" name="Nucleic Acids Res.">
        <title>BeetleBase in 2010: revisions to provide comprehensive genomic information for Tribolium castaneum.</title>
        <authorList>
            <person name="Kim H.S."/>
            <person name="Murphy T."/>
            <person name="Xia J."/>
            <person name="Caragea D."/>
            <person name="Park Y."/>
            <person name="Beeman R.W."/>
            <person name="Lorenzen M.D."/>
            <person name="Butcher S."/>
            <person name="Manak J.R."/>
            <person name="Brown S.J."/>
        </authorList>
    </citation>
    <scope>GENOME REANNOTATION</scope>
    <source>
        <strain evidence="7 8">Georgia GA2</strain>
    </source>
</reference>
<evidence type="ECO:0000256" key="5">
    <source>
        <dbReference type="SAM" id="SignalP"/>
    </source>
</evidence>
<dbReference type="InterPro" id="IPR013766">
    <property type="entry name" value="Thioredoxin_domain"/>
</dbReference>
<proteinExistence type="inferred from homology"/>
<dbReference type="Proteomes" id="UP000007266">
    <property type="component" value="Linkage group 3"/>
</dbReference>
<protein>
    <submittedName>
        <fullName evidence="7">Protein disulfide-isomerase-like Protein</fullName>
    </submittedName>
</protein>
<dbReference type="PANTHER" id="PTHR18929:SF240">
    <property type="entry name" value="PROTEIN DISULFIDE-ISOMERASE"/>
    <property type="match status" value="1"/>
</dbReference>
<evidence type="ECO:0000313" key="8">
    <source>
        <dbReference type="Proteomes" id="UP000007266"/>
    </source>
</evidence>
<comment type="similarity">
    <text evidence="1">Belongs to the protein disulfide isomerase family.</text>
</comment>
<evidence type="ECO:0000256" key="1">
    <source>
        <dbReference type="ARBA" id="ARBA00006347"/>
    </source>
</evidence>
<dbReference type="PRINTS" id="PR00421">
    <property type="entry name" value="THIOREDOXIN"/>
</dbReference>
<dbReference type="eggNOG" id="KOG0190">
    <property type="taxonomic scope" value="Eukaryota"/>
</dbReference>
<feature type="signal peptide" evidence="5">
    <location>
        <begin position="1"/>
        <end position="17"/>
    </location>
</feature>
<dbReference type="OMA" id="IAEINCE"/>
<evidence type="ECO:0000256" key="4">
    <source>
        <dbReference type="ARBA" id="ARBA00023284"/>
    </source>
</evidence>
<dbReference type="Gene3D" id="3.40.30.10">
    <property type="entry name" value="Glutaredoxin"/>
    <property type="match status" value="1"/>
</dbReference>
<evidence type="ECO:0000259" key="6">
    <source>
        <dbReference type="PROSITE" id="PS51352"/>
    </source>
</evidence>
<keyword evidence="3" id="KW-1015">Disulfide bond</keyword>
<feature type="domain" description="Thioredoxin" evidence="6">
    <location>
        <begin position="7"/>
        <end position="138"/>
    </location>
</feature>
<keyword evidence="8" id="KW-1185">Reference proteome</keyword>
<evidence type="ECO:0000256" key="3">
    <source>
        <dbReference type="ARBA" id="ARBA00023157"/>
    </source>
</evidence>
<dbReference type="FunFam" id="3.40.30.10:FF:000107">
    <property type="entry name" value="Protein disulfide-isomerase 5-2"/>
    <property type="match status" value="1"/>
</dbReference>
<keyword evidence="4" id="KW-0676">Redox-active center</keyword>
<sequence length="138" mass="15562">MLHPFVSAFGLISSTFSFLGGGKKDEFPTEDGILILNQFNFKEAVSHHELLMVKFYLPWCSHCKAFAPEYLKVCKILEKQQSKIKLGQVDATVEKALVREQEIGGFPALRLFKGGYPITYTGLRKAEHIVAWLNRNSG</sequence>
<gene>
    <name evidence="7" type="primary">GLEAN_00074</name>
    <name evidence="7" type="ORF">TcasGA2_TC000074</name>
</gene>
<dbReference type="AlphaFoldDB" id="D6WIS6"/>
<dbReference type="PhylomeDB" id="D6WIS6"/>
<feature type="chain" id="PRO_5003089436" evidence="5">
    <location>
        <begin position="18"/>
        <end position="138"/>
    </location>
</feature>
<dbReference type="CDD" id="cd02961">
    <property type="entry name" value="PDI_a_family"/>
    <property type="match status" value="1"/>
</dbReference>
<dbReference type="PROSITE" id="PS51352">
    <property type="entry name" value="THIOREDOXIN_2"/>
    <property type="match status" value="1"/>
</dbReference>